<proteinExistence type="predicted"/>
<protein>
    <recommendedName>
        <fullName evidence="3">Nucleotide-diphospho-sugar transferase</fullName>
    </recommendedName>
</protein>
<name>A0A369KW36_9BACT</name>
<evidence type="ECO:0000313" key="2">
    <source>
        <dbReference type="Proteomes" id="UP000253934"/>
    </source>
</evidence>
<reference evidence="1" key="1">
    <citation type="submission" date="2018-04" db="EMBL/GenBank/DDBJ databases">
        <title>Draft genome sequence of the Candidatus Spirobacillus cienkowskii, a pathogen of freshwater Daphnia species, reconstructed from hemolymph metagenomic reads.</title>
        <authorList>
            <person name="Bresciani L."/>
            <person name="Lemos L.N."/>
            <person name="Wale N."/>
            <person name="Lin J.Y."/>
            <person name="Fernandes G.R."/>
            <person name="Duffy M.A."/>
            <person name="Rodrigues J.M."/>
        </authorList>
    </citation>
    <scope>NUCLEOTIDE SEQUENCE [LARGE SCALE GENOMIC DNA]</scope>
    <source>
        <strain evidence="1">Binning01</strain>
    </source>
</reference>
<dbReference type="EMBL" id="QOVW01000017">
    <property type="protein sequence ID" value="RDB36915.1"/>
    <property type="molecule type" value="Genomic_DNA"/>
</dbReference>
<dbReference type="AlphaFoldDB" id="A0A369KW36"/>
<organism evidence="1 2">
    <name type="scientific">Spirobacillus cienkowskii</name>
    <dbReference type="NCBI Taxonomy" id="495820"/>
    <lineage>
        <taxon>Bacteria</taxon>
        <taxon>Pseudomonadati</taxon>
        <taxon>Bdellovibrionota</taxon>
        <taxon>Oligoflexia</taxon>
        <taxon>Silvanigrellales</taxon>
        <taxon>Spirobacillus</taxon>
    </lineage>
</organism>
<gene>
    <name evidence="1" type="ORF">DCC88_02575</name>
</gene>
<comment type="caution">
    <text evidence="1">The sequence shown here is derived from an EMBL/GenBank/DDBJ whole genome shotgun (WGS) entry which is preliminary data.</text>
</comment>
<dbReference type="InterPro" id="IPR029044">
    <property type="entry name" value="Nucleotide-diphossugar_trans"/>
</dbReference>
<evidence type="ECO:0000313" key="1">
    <source>
        <dbReference type="EMBL" id="RDB36915.1"/>
    </source>
</evidence>
<dbReference type="SUPFAM" id="SSF53448">
    <property type="entry name" value="Nucleotide-diphospho-sugar transferases"/>
    <property type="match status" value="1"/>
</dbReference>
<accession>A0A369KW36</accession>
<sequence>MSNVPTHTRPLNTAVLFLVFNRPSATSQVFEAIRKAKPPKLYIAADGARADRKGEIELTQKVREIATAVDWQCEVKTLFRDQNLGCKRAVCEAIYWFFEHEDKGIILEDDTLPNQDFFYFVENNLEKYKLDNRVMMITGTNFLSNPNYKDPYFFSEHMSIWGWGTWKRAWDLYDVNMNSWKTSEAKEFFNKKYFASYISKYYKYIFNSLQLDKIDTWDYQWVFTCLYNHGLCVTPSVNLISNIGTIGAHTNGVTDSHFMKVYTLKFDHYSNYYPIVHVNYKHDFTQHKIYSRKIARMMIIIELLKKIYLYNLLRFIKKLIIGLRKNLYHKKEIQKLD</sequence>
<keyword evidence="2" id="KW-1185">Reference proteome</keyword>
<dbReference type="Proteomes" id="UP000253934">
    <property type="component" value="Unassembled WGS sequence"/>
</dbReference>
<evidence type="ECO:0008006" key="3">
    <source>
        <dbReference type="Google" id="ProtNLM"/>
    </source>
</evidence>
<dbReference type="Gene3D" id="3.90.550.10">
    <property type="entry name" value="Spore Coat Polysaccharide Biosynthesis Protein SpsA, Chain A"/>
    <property type="match status" value="1"/>
</dbReference>